<dbReference type="AlphaFoldDB" id="A0A975GJ61"/>
<keyword evidence="3" id="KW-1185">Reference proteome</keyword>
<proteinExistence type="predicted"/>
<evidence type="ECO:0000256" key="1">
    <source>
        <dbReference type="SAM" id="MobiDB-lite"/>
    </source>
</evidence>
<sequence>MSHKINPLIDCVFKTILGSEKNKNLLIHFLNAVLELKKGERIYDVTILNPYNEREFTSDKLTVVDVKARDEKSNVYQIEVQLAVHADLKPRMLYTWSSTYHAQIEKGEDYDQLKPVISIWILDRNLFKDVESFHLPFSVFNTENKLALTDHLAIHVIQLPKWKHEGKIKNEKDRWIYLFKEGKNTDFENPPEILTTKEMRQVMQVLKDFSENQKNFLLYQSRLDAARKENAIIKRYKEKEEELKRIAKEKKEALEGAKKAAKEKEKALMDKEKALRDKEKALEGKKKAVKDKEKALEGKKKAVKDKEKALEGKKKAVKDKEKALEGKKKALMEKKKADEKIKSLMLLLKQKGIEVSDKGE</sequence>
<dbReference type="Pfam" id="PF12784">
    <property type="entry name" value="PDDEXK_2"/>
    <property type="match status" value="1"/>
</dbReference>
<dbReference type="Proteomes" id="UP000663720">
    <property type="component" value="Chromosome"/>
</dbReference>
<dbReference type="PANTHER" id="PTHR41317">
    <property type="entry name" value="PD-(D_E)XK NUCLEASE FAMILY TRANSPOSASE"/>
    <property type="match status" value="1"/>
</dbReference>
<dbReference type="EMBL" id="CP061799">
    <property type="protein sequence ID" value="QTA83291.1"/>
    <property type="molecule type" value="Genomic_DNA"/>
</dbReference>
<gene>
    <name evidence="2" type="ORF">dnl_56890</name>
</gene>
<protein>
    <submittedName>
        <fullName evidence="2">Transposase, RpnA-like</fullName>
    </submittedName>
</protein>
<dbReference type="KEGG" id="dli:dnl_56890"/>
<evidence type="ECO:0000313" key="2">
    <source>
        <dbReference type="EMBL" id="QTA83291.1"/>
    </source>
</evidence>
<feature type="region of interest" description="Disordered" evidence="1">
    <location>
        <begin position="279"/>
        <end position="322"/>
    </location>
</feature>
<dbReference type="InterPro" id="IPR010106">
    <property type="entry name" value="RpnA"/>
</dbReference>
<reference evidence="2" key="1">
    <citation type="journal article" date="2021" name="Microb. Physiol.">
        <title>Proteogenomic Insights into the Physiology of Marine, Sulfate-Reducing, Filamentous Desulfonema limicola and Desulfonema magnum.</title>
        <authorList>
            <person name="Schnaars V."/>
            <person name="Wohlbrand L."/>
            <person name="Scheve S."/>
            <person name="Hinrichs C."/>
            <person name="Reinhardt R."/>
            <person name="Rabus R."/>
        </authorList>
    </citation>
    <scope>NUCLEOTIDE SEQUENCE</scope>
    <source>
        <strain evidence="2">5ac10</strain>
    </source>
</reference>
<dbReference type="RefSeq" id="WP_207689121.1">
    <property type="nucleotide sequence ID" value="NZ_CP061799.1"/>
</dbReference>
<accession>A0A975GJ61</accession>
<evidence type="ECO:0000313" key="3">
    <source>
        <dbReference type="Proteomes" id="UP000663720"/>
    </source>
</evidence>
<name>A0A975GJ61_9BACT</name>
<dbReference type="PANTHER" id="PTHR41317:SF1">
    <property type="entry name" value="PD-(D_E)XK NUCLEASE FAMILY TRANSPOSASE"/>
    <property type="match status" value="1"/>
</dbReference>
<dbReference type="NCBIfam" id="TIGR01784">
    <property type="entry name" value="T_den_put_tspse"/>
    <property type="match status" value="1"/>
</dbReference>
<organism evidence="2 3">
    <name type="scientific">Desulfonema limicola</name>
    <dbReference type="NCBI Taxonomy" id="45656"/>
    <lineage>
        <taxon>Bacteria</taxon>
        <taxon>Pseudomonadati</taxon>
        <taxon>Thermodesulfobacteriota</taxon>
        <taxon>Desulfobacteria</taxon>
        <taxon>Desulfobacterales</taxon>
        <taxon>Desulfococcaceae</taxon>
        <taxon>Desulfonema</taxon>
    </lineage>
</organism>